<protein>
    <submittedName>
        <fullName evidence="1">Uncharacterized protein</fullName>
    </submittedName>
</protein>
<dbReference type="EnsemblPlants" id="AVESA.00010b.r2.4DG0739790.1">
    <property type="protein sequence ID" value="AVESA.00010b.r2.4DG0739790.1.CDS.1"/>
    <property type="gene ID" value="AVESA.00010b.r2.4DG0739790"/>
</dbReference>
<accession>A0ACD5X4Y5</accession>
<dbReference type="Proteomes" id="UP001732700">
    <property type="component" value="Chromosome 4D"/>
</dbReference>
<keyword evidence="2" id="KW-1185">Reference proteome</keyword>
<organism evidence="1 2">
    <name type="scientific">Avena sativa</name>
    <name type="common">Oat</name>
    <dbReference type="NCBI Taxonomy" id="4498"/>
    <lineage>
        <taxon>Eukaryota</taxon>
        <taxon>Viridiplantae</taxon>
        <taxon>Streptophyta</taxon>
        <taxon>Embryophyta</taxon>
        <taxon>Tracheophyta</taxon>
        <taxon>Spermatophyta</taxon>
        <taxon>Magnoliopsida</taxon>
        <taxon>Liliopsida</taxon>
        <taxon>Poales</taxon>
        <taxon>Poaceae</taxon>
        <taxon>BOP clade</taxon>
        <taxon>Pooideae</taxon>
        <taxon>Poodae</taxon>
        <taxon>Poeae</taxon>
        <taxon>Poeae Chloroplast Group 1 (Aveneae type)</taxon>
        <taxon>Aveninae</taxon>
        <taxon>Avena</taxon>
    </lineage>
</organism>
<evidence type="ECO:0000313" key="1">
    <source>
        <dbReference type="EnsemblPlants" id="AVESA.00010b.r2.4DG0739790.1.CDS.1"/>
    </source>
</evidence>
<reference evidence="1" key="1">
    <citation type="submission" date="2021-05" db="EMBL/GenBank/DDBJ databases">
        <authorList>
            <person name="Scholz U."/>
            <person name="Mascher M."/>
            <person name="Fiebig A."/>
        </authorList>
    </citation>
    <scope>NUCLEOTIDE SEQUENCE [LARGE SCALE GENOMIC DNA]</scope>
</reference>
<proteinExistence type="predicted"/>
<reference evidence="1" key="2">
    <citation type="submission" date="2025-09" db="UniProtKB">
        <authorList>
            <consortium name="EnsemblPlants"/>
        </authorList>
    </citation>
    <scope>IDENTIFICATION</scope>
</reference>
<sequence length="281" mass="31977">MQPPPGYSVPEGMVCRLRRSLYSLKQAPRAWFERFASVVTAAGFSPSAHDPALFVHTSSRGRTLLLLYVDDMIITGDDSEYIAFVKAHLRDQFLMTDLGPLRYFLGIEVSSTSDGFTSPRKSIFRIFLLVLLLGMSALLRPLWSLMLSFNLLMVILFLIRRVIVILSGVLFILLSLVLTSLILFIFRVSLFLLLPLFTIVIFSVFFVIFVVRSLVAFSFRVPAPSSSSAIRMLRGRVILRIAVHFLLTVCFLVVRSLLGRRRNRQRFPVRVLRLSCVLWPC</sequence>
<name>A0ACD5X4Y5_AVESA</name>
<evidence type="ECO:0000313" key="2">
    <source>
        <dbReference type="Proteomes" id="UP001732700"/>
    </source>
</evidence>